<evidence type="ECO:0000313" key="3">
    <source>
        <dbReference type="Proteomes" id="UP001596058"/>
    </source>
</evidence>
<protein>
    <submittedName>
        <fullName evidence="2">Uncharacterized protein</fullName>
    </submittedName>
</protein>
<proteinExistence type="predicted"/>
<accession>A0ABW1DCM1</accession>
<sequence>MVSIGNVVILNLIMLAVVFESDLGRRRVTLFRVARPLVGAAAIIPFFLGGVATEGWGLVLELAGIALGAGLGLLAGALLPVSLDPATRRVHSRGGVAYALLWAVIIGGRVFFSYGAQHLFAHPLGVFLATRHISGDALADAFLFLSLAMYLVRTGSLLIRCQAIVRDLPAKHGVTGSRV</sequence>
<feature type="transmembrane region" description="Helical" evidence="1">
    <location>
        <begin position="132"/>
        <end position="152"/>
    </location>
</feature>
<feature type="transmembrane region" description="Helical" evidence="1">
    <location>
        <begin position="36"/>
        <end position="56"/>
    </location>
</feature>
<dbReference type="EMBL" id="JBHSPA010000136">
    <property type="protein sequence ID" value="MFC5835824.1"/>
    <property type="molecule type" value="Genomic_DNA"/>
</dbReference>
<name>A0ABW1DCM1_9ACTN</name>
<dbReference type="RefSeq" id="WP_379525234.1">
    <property type="nucleotide sequence ID" value="NZ_JBHSPA010000136.1"/>
</dbReference>
<keyword evidence="1" id="KW-1133">Transmembrane helix</keyword>
<keyword evidence="1" id="KW-0472">Membrane</keyword>
<evidence type="ECO:0000256" key="1">
    <source>
        <dbReference type="SAM" id="Phobius"/>
    </source>
</evidence>
<reference evidence="3" key="1">
    <citation type="journal article" date="2019" name="Int. J. Syst. Evol. Microbiol.">
        <title>The Global Catalogue of Microorganisms (GCM) 10K type strain sequencing project: providing services to taxonomists for standard genome sequencing and annotation.</title>
        <authorList>
            <consortium name="The Broad Institute Genomics Platform"/>
            <consortium name="The Broad Institute Genome Sequencing Center for Infectious Disease"/>
            <person name="Wu L."/>
            <person name="Ma J."/>
        </authorList>
    </citation>
    <scope>NUCLEOTIDE SEQUENCE [LARGE SCALE GENOMIC DNA]</scope>
    <source>
        <strain evidence="3">CCUG 53903</strain>
    </source>
</reference>
<evidence type="ECO:0000313" key="2">
    <source>
        <dbReference type="EMBL" id="MFC5835824.1"/>
    </source>
</evidence>
<keyword evidence="1" id="KW-0812">Transmembrane</keyword>
<organism evidence="2 3">
    <name type="scientific">Nonomuraea insulae</name>
    <dbReference type="NCBI Taxonomy" id="1616787"/>
    <lineage>
        <taxon>Bacteria</taxon>
        <taxon>Bacillati</taxon>
        <taxon>Actinomycetota</taxon>
        <taxon>Actinomycetes</taxon>
        <taxon>Streptosporangiales</taxon>
        <taxon>Streptosporangiaceae</taxon>
        <taxon>Nonomuraea</taxon>
    </lineage>
</organism>
<feature type="transmembrane region" description="Helical" evidence="1">
    <location>
        <begin position="6"/>
        <end position="24"/>
    </location>
</feature>
<dbReference type="Proteomes" id="UP001596058">
    <property type="component" value="Unassembled WGS sequence"/>
</dbReference>
<keyword evidence="3" id="KW-1185">Reference proteome</keyword>
<feature type="transmembrane region" description="Helical" evidence="1">
    <location>
        <begin position="95"/>
        <end position="112"/>
    </location>
</feature>
<comment type="caution">
    <text evidence="2">The sequence shown here is derived from an EMBL/GenBank/DDBJ whole genome shotgun (WGS) entry which is preliminary data.</text>
</comment>
<feature type="transmembrane region" description="Helical" evidence="1">
    <location>
        <begin position="62"/>
        <end position="83"/>
    </location>
</feature>
<gene>
    <name evidence="2" type="ORF">ACFPZ3_69410</name>
</gene>